<sequence>MLRGSLTGYVDIAQVTLYVFWAFFAGLIFYLQRESHREGYPLLTDIPGQTDQESVNDLVPTSAPVKRFKLFHGGFTYTPDTSPPRKPENAIPAAWFPGAPLDPLGDALVDGLGPASYAFRADEPDLDTEGELRYIPLRSKPEYHVDTRLPNPIGMNVVGVDGVRAGTCIDVWIDVIENEVVFLEVALPEPVSRRVLVPAPFVRYRPRTNTASVRALAAERFPGIPGTRIEGRVTRLEEDKILGYFGGGAFYGMPRRPGPALGPLPGAPL</sequence>
<dbReference type="Gene3D" id="3.90.50.10">
    <property type="entry name" value="Photosynthetic Reaction Center, subunit H, domain 2"/>
    <property type="match status" value="1"/>
</dbReference>
<evidence type="ECO:0000313" key="4">
    <source>
        <dbReference type="EMBL" id="TLU74068.1"/>
    </source>
</evidence>
<evidence type="ECO:0000256" key="1">
    <source>
        <dbReference type="SAM" id="Phobius"/>
    </source>
</evidence>
<feature type="transmembrane region" description="Helical" evidence="1">
    <location>
        <begin position="12"/>
        <end position="31"/>
    </location>
</feature>
<dbReference type="EMBL" id="VCDI01000001">
    <property type="protein sequence ID" value="TLU74068.1"/>
    <property type="molecule type" value="Genomic_DNA"/>
</dbReference>
<keyword evidence="1" id="KW-0812">Transmembrane</keyword>
<dbReference type="Gene3D" id="4.10.540.10">
    <property type="entry name" value="Photosynthetic reaction centre, H subunit, N-terminal domain"/>
    <property type="match status" value="1"/>
</dbReference>
<dbReference type="InterPro" id="IPR014747">
    <property type="entry name" value="Bac_photo_RC_H_C"/>
</dbReference>
<dbReference type="GO" id="GO:0030077">
    <property type="term" value="C:plasma membrane light-harvesting complex"/>
    <property type="evidence" value="ECO:0007669"/>
    <property type="project" value="InterPro"/>
</dbReference>
<protein>
    <submittedName>
        <fullName evidence="4">Photosynthetic reaction center subunit H</fullName>
    </submittedName>
</protein>
<dbReference type="InterPro" id="IPR027275">
    <property type="entry name" value="PRC-brl_dom"/>
</dbReference>
<dbReference type="OrthoDB" id="8557487at2"/>
<comment type="caution">
    <text evidence="4">The sequence shown here is derived from an EMBL/GenBank/DDBJ whole genome shotgun (WGS) entry which is preliminary data.</text>
</comment>
<dbReference type="RefSeq" id="WP_138324321.1">
    <property type="nucleotide sequence ID" value="NZ_VCDI01000001.1"/>
</dbReference>
<feature type="domain" description="Photosynthetic reaction centre H subunit N-terminal" evidence="2">
    <location>
        <begin position="5"/>
        <end position="138"/>
    </location>
</feature>
<gene>
    <name evidence="4" type="ORF">FE263_02315</name>
</gene>
<dbReference type="SUPFAM" id="SSF81490">
    <property type="entry name" value="Photosystem II reaction centre subunit H, transmembrane region"/>
    <property type="match status" value="1"/>
</dbReference>
<evidence type="ECO:0000259" key="3">
    <source>
        <dbReference type="Pfam" id="PF05239"/>
    </source>
</evidence>
<organism evidence="4 5">
    <name type="scientific">Lichenicoccus roseus</name>
    <dbReference type="NCBI Taxonomy" id="2683649"/>
    <lineage>
        <taxon>Bacteria</taxon>
        <taxon>Pseudomonadati</taxon>
        <taxon>Pseudomonadota</taxon>
        <taxon>Alphaproteobacteria</taxon>
        <taxon>Acetobacterales</taxon>
        <taxon>Acetobacteraceae</taxon>
        <taxon>Lichenicoccus</taxon>
    </lineage>
</organism>
<keyword evidence="5" id="KW-1185">Reference proteome</keyword>
<dbReference type="GO" id="GO:0019684">
    <property type="term" value="P:photosynthesis, light reaction"/>
    <property type="evidence" value="ECO:0007669"/>
    <property type="project" value="InterPro"/>
</dbReference>
<dbReference type="SUPFAM" id="SSF50346">
    <property type="entry name" value="PRC-barrel domain"/>
    <property type="match status" value="1"/>
</dbReference>
<feature type="domain" description="PRC-barrel" evidence="3">
    <location>
        <begin position="149"/>
        <end position="203"/>
    </location>
</feature>
<keyword evidence="1" id="KW-0472">Membrane</keyword>
<dbReference type="NCBIfam" id="TIGR01150">
    <property type="entry name" value="puhA"/>
    <property type="match status" value="1"/>
</dbReference>
<dbReference type="Pfam" id="PF03967">
    <property type="entry name" value="PRCH"/>
    <property type="match status" value="1"/>
</dbReference>
<evidence type="ECO:0000313" key="5">
    <source>
        <dbReference type="Proteomes" id="UP000305654"/>
    </source>
</evidence>
<dbReference type="InterPro" id="IPR015810">
    <property type="entry name" value="Photo_RC_H_N"/>
</dbReference>
<keyword evidence="1" id="KW-1133">Transmembrane helix</keyword>
<dbReference type="Proteomes" id="UP000305654">
    <property type="component" value="Unassembled WGS sequence"/>
</dbReference>
<name>A0A5R9JIB8_9PROT</name>
<dbReference type="InterPro" id="IPR037097">
    <property type="entry name" value="Photo_RC_H_N_sf"/>
</dbReference>
<dbReference type="AlphaFoldDB" id="A0A5R9JIB8"/>
<accession>A0A5R9JIB8</accession>
<proteinExistence type="predicted"/>
<dbReference type="InterPro" id="IPR011033">
    <property type="entry name" value="PRC_barrel-like_sf"/>
</dbReference>
<evidence type="ECO:0000259" key="2">
    <source>
        <dbReference type="Pfam" id="PF03967"/>
    </source>
</evidence>
<reference evidence="4 5" key="1">
    <citation type="submission" date="2019-05" db="EMBL/GenBank/DDBJ databases">
        <authorList>
            <person name="Pankratov T."/>
            <person name="Grouzdev D."/>
        </authorList>
    </citation>
    <scope>NUCLEOTIDE SEQUENCE [LARGE SCALE GENOMIC DNA]</scope>
    <source>
        <strain evidence="4 5">KEBCLARHB70R</strain>
    </source>
</reference>
<dbReference type="InterPro" id="IPR005652">
    <property type="entry name" value="Photo_RC_H"/>
</dbReference>
<dbReference type="Pfam" id="PF05239">
    <property type="entry name" value="PRC"/>
    <property type="match status" value="1"/>
</dbReference>